<keyword evidence="5 6" id="KW-0949">S-adenosyl-L-methionine</keyword>
<evidence type="ECO:0000313" key="8">
    <source>
        <dbReference type="Proteomes" id="UP000777265"/>
    </source>
</evidence>
<dbReference type="Gene3D" id="1.10.150.170">
    <property type="entry name" value="Putative methyltransferase TM0872, insert domain"/>
    <property type="match status" value="1"/>
</dbReference>
<protein>
    <recommendedName>
        <fullName evidence="6">Ribosomal RNA small subunit methyltransferase H</fullName>
        <ecNumber evidence="6">2.1.1.199</ecNumber>
    </recommendedName>
    <alternativeName>
        <fullName evidence="6">16S rRNA m(4)C1402 methyltransferase</fullName>
    </alternativeName>
    <alternativeName>
        <fullName evidence="6">rRNA (cytosine-N(4)-)-methyltransferase RsmH</fullName>
    </alternativeName>
</protein>
<dbReference type="Gene3D" id="3.40.50.150">
    <property type="entry name" value="Vaccinia Virus protein VP39"/>
    <property type="match status" value="1"/>
</dbReference>
<dbReference type="NCBIfam" id="TIGR00006">
    <property type="entry name" value="16S rRNA (cytosine(1402)-N(4))-methyltransferase RsmH"/>
    <property type="match status" value="1"/>
</dbReference>
<dbReference type="PIRSF" id="PIRSF004486">
    <property type="entry name" value="MraW"/>
    <property type="match status" value="1"/>
</dbReference>
<dbReference type="InterPro" id="IPR029063">
    <property type="entry name" value="SAM-dependent_MTases_sf"/>
</dbReference>
<comment type="caution">
    <text evidence="7">The sequence shown here is derived from an EMBL/GenBank/DDBJ whole genome shotgun (WGS) entry which is preliminary data.</text>
</comment>
<comment type="subcellular location">
    <subcellularLocation>
        <location evidence="6">Cytoplasm</location>
    </subcellularLocation>
</comment>
<keyword evidence="6" id="KW-0963">Cytoplasm</keyword>
<gene>
    <name evidence="6 7" type="primary">rsmH</name>
    <name evidence="7" type="ORF">GXY80_14760</name>
</gene>
<evidence type="ECO:0000256" key="6">
    <source>
        <dbReference type="HAMAP-Rule" id="MF_01007"/>
    </source>
</evidence>
<evidence type="ECO:0000256" key="5">
    <source>
        <dbReference type="ARBA" id="ARBA00022691"/>
    </source>
</evidence>
<evidence type="ECO:0000256" key="3">
    <source>
        <dbReference type="ARBA" id="ARBA00022603"/>
    </source>
</evidence>
<feature type="binding site" evidence="6">
    <location>
        <position position="79"/>
    </location>
    <ligand>
        <name>S-adenosyl-L-methionine</name>
        <dbReference type="ChEBI" id="CHEBI:59789"/>
    </ligand>
</feature>
<dbReference type="GO" id="GO:0005737">
    <property type="term" value="C:cytoplasm"/>
    <property type="evidence" value="ECO:0007669"/>
    <property type="project" value="UniProtKB-SubCell"/>
</dbReference>
<evidence type="ECO:0000256" key="1">
    <source>
        <dbReference type="ARBA" id="ARBA00010396"/>
    </source>
</evidence>
<dbReference type="STRING" id="909663.GCA_000512235_01491"/>
<dbReference type="HAMAP" id="MF_01007">
    <property type="entry name" value="16SrRNA_methyltr_H"/>
    <property type="match status" value="1"/>
</dbReference>
<dbReference type="InterPro" id="IPR023397">
    <property type="entry name" value="SAM-dep_MeTrfase_MraW_recog"/>
</dbReference>
<reference evidence="7" key="1">
    <citation type="journal article" date="2020" name="Biotechnol. Biofuels">
        <title>New insights from the biogas microbiome by comprehensive genome-resolved metagenomics of nearly 1600 species originating from multiple anaerobic digesters.</title>
        <authorList>
            <person name="Campanaro S."/>
            <person name="Treu L."/>
            <person name="Rodriguez-R L.M."/>
            <person name="Kovalovszki A."/>
            <person name="Ziels R.M."/>
            <person name="Maus I."/>
            <person name="Zhu X."/>
            <person name="Kougias P.G."/>
            <person name="Basile A."/>
            <person name="Luo G."/>
            <person name="Schluter A."/>
            <person name="Konstantinidis K.T."/>
            <person name="Angelidaki I."/>
        </authorList>
    </citation>
    <scope>NUCLEOTIDE SEQUENCE</scope>
    <source>
        <strain evidence="7">AS06rmzACSIP_7</strain>
    </source>
</reference>
<dbReference type="GO" id="GO:0070475">
    <property type="term" value="P:rRNA base methylation"/>
    <property type="evidence" value="ECO:0007669"/>
    <property type="project" value="UniProtKB-UniRule"/>
</dbReference>
<comment type="similarity">
    <text evidence="1 6">Belongs to the methyltransferase superfamily. RsmH family.</text>
</comment>
<dbReference type="AlphaFoldDB" id="A0A351U1C3"/>
<dbReference type="CDD" id="cd02440">
    <property type="entry name" value="AdoMet_MTases"/>
    <property type="match status" value="1"/>
</dbReference>
<evidence type="ECO:0000256" key="2">
    <source>
        <dbReference type="ARBA" id="ARBA00022552"/>
    </source>
</evidence>
<feature type="binding site" evidence="6">
    <location>
        <position position="107"/>
    </location>
    <ligand>
        <name>S-adenosyl-L-methionine</name>
        <dbReference type="ChEBI" id="CHEBI:59789"/>
    </ligand>
</feature>
<dbReference type="EC" id="2.1.1.199" evidence="6"/>
<keyword evidence="4 6" id="KW-0808">Transferase</keyword>
<dbReference type="EMBL" id="JAAYEE010000286">
    <property type="protein sequence ID" value="NLW36716.1"/>
    <property type="molecule type" value="Genomic_DNA"/>
</dbReference>
<name>A0A351U1C3_9BACT</name>
<dbReference type="Pfam" id="PF01795">
    <property type="entry name" value="Methyltransf_5"/>
    <property type="match status" value="1"/>
</dbReference>
<feature type="binding site" evidence="6">
    <location>
        <position position="52"/>
    </location>
    <ligand>
        <name>S-adenosyl-L-methionine</name>
        <dbReference type="ChEBI" id="CHEBI:59789"/>
    </ligand>
</feature>
<evidence type="ECO:0000313" key="7">
    <source>
        <dbReference type="EMBL" id="NLW36716.1"/>
    </source>
</evidence>
<dbReference type="PANTHER" id="PTHR11265:SF0">
    <property type="entry name" value="12S RRNA N4-METHYLCYTIDINE METHYLTRANSFERASE"/>
    <property type="match status" value="1"/>
</dbReference>
<feature type="binding site" evidence="6">
    <location>
        <begin position="33"/>
        <end position="35"/>
    </location>
    <ligand>
        <name>S-adenosyl-L-methionine</name>
        <dbReference type="ChEBI" id="CHEBI:59789"/>
    </ligand>
</feature>
<comment type="function">
    <text evidence="6">Specifically methylates the N4 position of cytidine in position 1402 (C1402) of 16S rRNA.</text>
</comment>
<keyword evidence="3 6" id="KW-0489">Methyltransferase</keyword>
<reference evidence="7" key="2">
    <citation type="submission" date="2020-01" db="EMBL/GenBank/DDBJ databases">
        <authorList>
            <person name="Campanaro S."/>
        </authorList>
    </citation>
    <scope>NUCLEOTIDE SEQUENCE</scope>
    <source>
        <strain evidence="7">AS06rmzACSIP_7</strain>
    </source>
</reference>
<dbReference type="SUPFAM" id="SSF53335">
    <property type="entry name" value="S-adenosyl-L-methionine-dependent methyltransferases"/>
    <property type="match status" value="1"/>
</dbReference>
<accession>A0A351U1C3</accession>
<sequence>MNVAHIPVLLEEVANNLVSGKDKLFIDATVGGGGHSSCLLEKYPDLSVIGLDMDDDALAIAGDRLRGFEGRVMLVRGNFRDLRGLLEGINVLSFDGILFDLGFSMFQMGGGRGFSFNDDAFLDMRMDDRQPLTAYDVVNSYGYEALKKVIAEYGEDYKAAKIARVITEERKKKPISTAKELSAVVLKAKKRTGRVHPATKTFQAIRIEVNGELDNVRSGLADAIAMVRPAGRIGVISFHSLEDRIVKEMFRTSPLLKAITKKPIRPGRPEILTNPRARSAKLRIAEKKEEA</sequence>
<feature type="binding site" evidence="6">
    <location>
        <position position="100"/>
    </location>
    <ligand>
        <name>S-adenosyl-L-methionine</name>
        <dbReference type="ChEBI" id="CHEBI:59789"/>
    </ligand>
</feature>
<keyword evidence="2 6" id="KW-0698">rRNA processing</keyword>
<organism evidence="7 8">
    <name type="scientific">Syntrophorhabdus aromaticivorans</name>
    <dbReference type="NCBI Taxonomy" id="328301"/>
    <lineage>
        <taxon>Bacteria</taxon>
        <taxon>Pseudomonadati</taxon>
        <taxon>Thermodesulfobacteriota</taxon>
        <taxon>Syntrophorhabdia</taxon>
        <taxon>Syntrophorhabdales</taxon>
        <taxon>Syntrophorhabdaceae</taxon>
        <taxon>Syntrophorhabdus</taxon>
    </lineage>
</organism>
<dbReference type="GO" id="GO:0071424">
    <property type="term" value="F:rRNA (cytosine-N4-)-methyltransferase activity"/>
    <property type="evidence" value="ECO:0007669"/>
    <property type="project" value="UniProtKB-UniRule"/>
</dbReference>
<comment type="catalytic activity">
    <reaction evidence="6">
        <text>cytidine(1402) in 16S rRNA + S-adenosyl-L-methionine = N(4)-methylcytidine(1402) in 16S rRNA + S-adenosyl-L-homocysteine + H(+)</text>
        <dbReference type="Rhea" id="RHEA:42928"/>
        <dbReference type="Rhea" id="RHEA-COMP:10286"/>
        <dbReference type="Rhea" id="RHEA-COMP:10287"/>
        <dbReference type="ChEBI" id="CHEBI:15378"/>
        <dbReference type="ChEBI" id="CHEBI:57856"/>
        <dbReference type="ChEBI" id="CHEBI:59789"/>
        <dbReference type="ChEBI" id="CHEBI:74506"/>
        <dbReference type="ChEBI" id="CHEBI:82748"/>
        <dbReference type="EC" id="2.1.1.199"/>
    </reaction>
</comment>
<dbReference type="PANTHER" id="PTHR11265">
    <property type="entry name" value="S-ADENOSYL-METHYLTRANSFERASE MRAW"/>
    <property type="match status" value="1"/>
</dbReference>
<dbReference type="InterPro" id="IPR002903">
    <property type="entry name" value="RsmH"/>
</dbReference>
<dbReference type="Proteomes" id="UP000777265">
    <property type="component" value="Unassembled WGS sequence"/>
</dbReference>
<evidence type="ECO:0000256" key="4">
    <source>
        <dbReference type="ARBA" id="ARBA00022679"/>
    </source>
</evidence>
<dbReference type="SUPFAM" id="SSF81799">
    <property type="entry name" value="Putative methyltransferase TM0872, insert domain"/>
    <property type="match status" value="1"/>
</dbReference>
<proteinExistence type="inferred from homology"/>